<accession>A0A3P7JI33</accession>
<protein>
    <submittedName>
        <fullName evidence="1">Uncharacterized protein</fullName>
    </submittedName>
</protein>
<gene>
    <name evidence="1" type="ORF">SVUK_LOCUS18044</name>
</gene>
<dbReference type="OrthoDB" id="10058001at2759"/>
<proteinExistence type="predicted"/>
<name>A0A3P7JI33_STRVU</name>
<keyword evidence="2" id="KW-1185">Reference proteome</keyword>
<dbReference type="AlphaFoldDB" id="A0A3P7JI33"/>
<evidence type="ECO:0000313" key="1">
    <source>
        <dbReference type="EMBL" id="VDM83046.1"/>
    </source>
</evidence>
<reference evidence="1 2" key="1">
    <citation type="submission" date="2018-11" db="EMBL/GenBank/DDBJ databases">
        <authorList>
            <consortium name="Pathogen Informatics"/>
        </authorList>
    </citation>
    <scope>NUCLEOTIDE SEQUENCE [LARGE SCALE GENOMIC DNA]</scope>
</reference>
<organism evidence="1 2">
    <name type="scientific">Strongylus vulgaris</name>
    <name type="common">Blood worm</name>
    <dbReference type="NCBI Taxonomy" id="40348"/>
    <lineage>
        <taxon>Eukaryota</taxon>
        <taxon>Metazoa</taxon>
        <taxon>Ecdysozoa</taxon>
        <taxon>Nematoda</taxon>
        <taxon>Chromadorea</taxon>
        <taxon>Rhabditida</taxon>
        <taxon>Rhabditina</taxon>
        <taxon>Rhabditomorpha</taxon>
        <taxon>Strongyloidea</taxon>
        <taxon>Strongylidae</taxon>
        <taxon>Strongylus</taxon>
    </lineage>
</organism>
<dbReference type="EMBL" id="UYYB01120779">
    <property type="protein sequence ID" value="VDM83046.1"/>
    <property type="molecule type" value="Genomic_DNA"/>
</dbReference>
<dbReference type="Proteomes" id="UP000270094">
    <property type="component" value="Unassembled WGS sequence"/>
</dbReference>
<evidence type="ECO:0000313" key="2">
    <source>
        <dbReference type="Proteomes" id="UP000270094"/>
    </source>
</evidence>
<sequence>MVEKTQPGPFGFYIATGVMNGQRDFLKAILCAGHLGIDDYDYN</sequence>